<organism evidence="2 3">
    <name type="scientific">Heliocybe sulcata</name>
    <dbReference type="NCBI Taxonomy" id="5364"/>
    <lineage>
        <taxon>Eukaryota</taxon>
        <taxon>Fungi</taxon>
        <taxon>Dikarya</taxon>
        <taxon>Basidiomycota</taxon>
        <taxon>Agaricomycotina</taxon>
        <taxon>Agaricomycetes</taxon>
        <taxon>Gloeophyllales</taxon>
        <taxon>Gloeophyllaceae</taxon>
        <taxon>Heliocybe</taxon>
    </lineage>
</organism>
<evidence type="ECO:0000256" key="1">
    <source>
        <dbReference type="SAM" id="MobiDB-lite"/>
    </source>
</evidence>
<name>A0A5C3MLQ1_9AGAM</name>
<dbReference type="EMBL" id="ML213552">
    <property type="protein sequence ID" value="TFK45226.1"/>
    <property type="molecule type" value="Genomic_DNA"/>
</dbReference>
<feature type="region of interest" description="Disordered" evidence="1">
    <location>
        <begin position="50"/>
        <end position="93"/>
    </location>
</feature>
<proteinExistence type="predicted"/>
<feature type="compositionally biased region" description="Basic residues" evidence="1">
    <location>
        <begin position="50"/>
        <end position="70"/>
    </location>
</feature>
<dbReference type="AlphaFoldDB" id="A0A5C3MLQ1"/>
<sequence length="182" mass="20141">MGMPIRRLRAGGCLSSKSLATGICTQSLATNPRYARTRCPRLSLTLRPRAHRSGRRHHFQARRRPHRRASPRLTLHPLKPRPPPLPHLTTSTHSSRLCLRSNVSPATPLCPPRTLRRRASAIHSILPQVLLTSIQVSDAYERWLSDPVTPGRVSPEAGAETGAEYVPGGHDHLRLEATGGKH</sequence>
<accession>A0A5C3MLQ1</accession>
<protein>
    <submittedName>
        <fullName evidence="2">Uncharacterized protein</fullName>
    </submittedName>
</protein>
<gene>
    <name evidence="2" type="ORF">OE88DRAFT_1291094</name>
</gene>
<keyword evidence="3" id="KW-1185">Reference proteome</keyword>
<feature type="region of interest" description="Disordered" evidence="1">
    <location>
        <begin position="150"/>
        <end position="171"/>
    </location>
</feature>
<dbReference type="Proteomes" id="UP000305948">
    <property type="component" value="Unassembled WGS sequence"/>
</dbReference>
<reference evidence="2 3" key="1">
    <citation type="journal article" date="2019" name="Nat. Ecol. Evol.">
        <title>Megaphylogeny resolves global patterns of mushroom evolution.</title>
        <authorList>
            <person name="Varga T."/>
            <person name="Krizsan K."/>
            <person name="Foldi C."/>
            <person name="Dima B."/>
            <person name="Sanchez-Garcia M."/>
            <person name="Sanchez-Ramirez S."/>
            <person name="Szollosi G.J."/>
            <person name="Szarkandi J.G."/>
            <person name="Papp V."/>
            <person name="Albert L."/>
            <person name="Andreopoulos W."/>
            <person name="Angelini C."/>
            <person name="Antonin V."/>
            <person name="Barry K.W."/>
            <person name="Bougher N.L."/>
            <person name="Buchanan P."/>
            <person name="Buyck B."/>
            <person name="Bense V."/>
            <person name="Catcheside P."/>
            <person name="Chovatia M."/>
            <person name="Cooper J."/>
            <person name="Damon W."/>
            <person name="Desjardin D."/>
            <person name="Finy P."/>
            <person name="Geml J."/>
            <person name="Haridas S."/>
            <person name="Hughes K."/>
            <person name="Justo A."/>
            <person name="Karasinski D."/>
            <person name="Kautmanova I."/>
            <person name="Kiss B."/>
            <person name="Kocsube S."/>
            <person name="Kotiranta H."/>
            <person name="LaButti K.M."/>
            <person name="Lechner B.E."/>
            <person name="Liimatainen K."/>
            <person name="Lipzen A."/>
            <person name="Lukacs Z."/>
            <person name="Mihaltcheva S."/>
            <person name="Morgado L.N."/>
            <person name="Niskanen T."/>
            <person name="Noordeloos M.E."/>
            <person name="Ohm R.A."/>
            <person name="Ortiz-Santana B."/>
            <person name="Ovrebo C."/>
            <person name="Racz N."/>
            <person name="Riley R."/>
            <person name="Savchenko A."/>
            <person name="Shiryaev A."/>
            <person name="Soop K."/>
            <person name="Spirin V."/>
            <person name="Szebenyi C."/>
            <person name="Tomsovsky M."/>
            <person name="Tulloss R.E."/>
            <person name="Uehling J."/>
            <person name="Grigoriev I.V."/>
            <person name="Vagvolgyi C."/>
            <person name="Papp T."/>
            <person name="Martin F.M."/>
            <person name="Miettinen O."/>
            <person name="Hibbett D.S."/>
            <person name="Nagy L.G."/>
        </authorList>
    </citation>
    <scope>NUCLEOTIDE SEQUENCE [LARGE SCALE GENOMIC DNA]</scope>
    <source>
        <strain evidence="2 3">OMC1185</strain>
    </source>
</reference>
<evidence type="ECO:0000313" key="3">
    <source>
        <dbReference type="Proteomes" id="UP000305948"/>
    </source>
</evidence>
<evidence type="ECO:0000313" key="2">
    <source>
        <dbReference type="EMBL" id="TFK45226.1"/>
    </source>
</evidence>